<accession>A0A1V0UVS7</accession>
<dbReference type="EMBL" id="CP020557">
    <property type="protein sequence ID" value="ARF69256.1"/>
    <property type="molecule type" value="Genomic_DNA"/>
</dbReference>
<reference evidence="1 2" key="1">
    <citation type="submission" date="2017-03" db="EMBL/GenBank/DDBJ databases">
        <title>Paenibacillus larvae genome sequencing.</title>
        <authorList>
            <person name="Dingman D.W."/>
        </authorList>
    </citation>
    <scope>NUCLEOTIDE SEQUENCE [LARGE SCALE GENOMIC DNA]</scope>
    <source>
        <strain evidence="1 2">SAG 10367</strain>
    </source>
</reference>
<dbReference type="Proteomes" id="UP000192727">
    <property type="component" value="Chromosome"/>
</dbReference>
<name>A0A1V0UVS7_9BACL</name>
<gene>
    <name evidence="1" type="ORF">B7C51_17675</name>
</gene>
<evidence type="ECO:0000313" key="1">
    <source>
        <dbReference type="EMBL" id="ARF69256.1"/>
    </source>
</evidence>
<sequence length="60" mass="6648">MNDKSHYPEAGKTAAGGGFLALSRLKQDNHRDPYKTIGRLSKTMRPYLVILALSLTFLPS</sequence>
<organism evidence="1 2">
    <name type="scientific">Paenibacillus larvae subsp. pulvifaciens</name>
    <dbReference type="NCBI Taxonomy" id="1477"/>
    <lineage>
        <taxon>Bacteria</taxon>
        <taxon>Bacillati</taxon>
        <taxon>Bacillota</taxon>
        <taxon>Bacilli</taxon>
        <taxon>Bacillales</taxon>
        <taxon>Paenibacillaceae</taxon>
        <taxon>Paenibacillus</taxon>
    </lineage>
</organism>
<proteinExistence type="predicted"/>
<evidence type="ECO:0000313" key="2">
    <source>
        <dbReference type="Proteomes" id="UP000192727"/>
    </source>
</evidence>
<protein>
    <submittedName>
        <fullName evidence="1">Uncharacterized protein</fullName>
    </submittedName>
</protein>
<dbReference type="AlphaFoldDB" id="A0A1V0UVS7"/>